<dbReference type="EMBL" id="JACIET010000001">
    <property type="protein sequence ID" value="MBB4012763.1"/>
    <property type="molecule type" value="Genomic_DNA"/>
</dbReference>
<keyword evidence="1" id="KW-1133">Transmembrane helix</keyword>
<dbReference type="InterPro" id="IPR012902">
    <property type="entry name" value="N_methyl_site"/>
</dbReference>
<organism evidence="2 3">
    <name type="scientific">Niveibacterium umoris</name>
    <dbReference type="NCBI Taxonomy" id="1193620"/>
    <lineage>
        <taxon>Bacteria</taxon>
        <taxon>Pseudomonadati</taxon>
        <taxon>Pseudomonadota</taxon>
        <taxon>Betaproteobacteria</taxon>
        <taxon>Rhodocyclales</taxon>
        <taxon>Rhodocyclaceae</taxon>
        <taxon>Niveibacterium</taxon>
    </lineage>
</organism>
<proteinExistence type="predicted"/>
<dbReference type="Pfam" id="PF07963">
    <property type="entry name" value="N_methyl"/>
    <property type="match status" value="1"/>
</dbReference>
<dbReference type="InterPro" id="IPR045584">
    <property type="entry name" value="Pilin-like"/>
</dbReference>
<dbReference type="PROSITE" id="PS00409">
    <property type="entry name" value="PROKAR_NTER_METHYL"/>
    <property type="match status" value="1"/>
</dbReference>
<keyword evidence="3" id="KW-1185">Reference proteome</keyword>
<dbReference type="SUPFAM" id="SSF54523">
    <property type="entry name" value="Pili subunits"/>
    <property type="match status" value="1"/>
</dbReference>
<dbReference type="AlphaFoldDB" id="A0A840BJG0"/>
<sequence length="204" mass="21425">MFIWESIMRRQAGFTLVEMAIVLVIIGLLLGGVLKGQELIESAKVKNIAQDMRAISVAVLTYQDKYRALPGDDKSASARWSGACAKGDGNGLIDNTDEIECAWDHLRRANLLTGDPSAGAPVHADAGTFTVTSTKASALVTDTPGTLIVCANNIRGRHVLPLDAMLDNGVINTGSMRSLKGSTPGASASAAVDEGDSYVVCMGF</sequence>
<evidence type="ECO:0000256" key="1">
    <source>
        <dbReference type="SAM" id="Phobius"/>
    </source>
</evidence>
<evidence type="ECO:0000313" key="3">
    <source>
        <dbReference type="Proteomes" id="UP000561045"/>
    </source>
</evidence>
<dbReference type="RefSeq" id="WP_242533058.1">
    <property type="nucleotide sequence ID" value="NZ_BAABLE010000011.1"/>
</dbReference>
<feature type="transmembrane region" description="Helical" evidence="1">
    <location>
        <begin position="12"/>
        <end position="34"/>
    </location>
</feature>
<name>A0A840BJG0_9RHOO</name>
<reference evidence="2 3" key="1">
    <citation type="submission" date="2020-08" db="EMBL/GenBank/DDBJ databases">
        <title>Genomic Encyclopedia of Type Strains, Phase IV (KMG-IV): sequencing the most valuable type-strain genomes for metagenomic binning, comparative biology and taxonomic classification.</title>
        <authorList>
            <person name="Goeker M."/>
        </authorList>
    </citation>
    <scope>NUCLEOTIDE SEQUENCE [LARGE SCALE GENOMIC DNA]</scope>
    <source>
        <strain evidence="2 3">DSM 106739</strain>
    </source>
</reference>
<keyword evidence="1" id="KW-0472">Membrane</keyword>
<evidence type="ECO:0000313" key="2">
    <source>
        <dbReference type="EMBL" id="MBB4012763.1"/>
    </source>
</evidence>
<gene>
    <name evidence="2" type="ORF">GGR36_002071</name>
</gene>
<dbReference type="NCBIfam" id="TIGR02532">
    <property type="entry name" value="IV_pilin_GFxxxE"/>
    <property type="match status" value="1"/>
</dbReference>
<accession>A0A840BJG0</accession>
<protein>
    <submittedName>
        <fullName evidence="2">Prepilin-type N-terminal cleavage/methylation domain-containing protein</fullName>
    </submittedName>
</protein>
<comment type="caution">
    <text evidence="2">The sequence shown here is derived from an EMBL/GenBank/DDBJ whole genome shotgun (WGS) entry which is preliminary data.</text>
</comment>
<dbReference type="Gene3D" id="3.30.700.10">
    <property type="entry name" value="Glycoprotein, Type 4 Pilin"/>
    <property type="match status" value="1"/>
</dbReference>
<keyword evidence="1" id="KW-0812">Transmembrane</keyword>
<dbReference type="Proteomes" id="UP000561045">
    <property type="component" value="Unassembled WGS sequence"/>
</dbReference>